<evidence type="ECO:0000313" key="3">
    <source>
        <dbReference type="Proteomes" id="UP000630660"/>
    </source>
</evidence>
<feature type="non-terminal residue" evidence="2">
    <location>
        <position position="1"/>
    </location>
</feature>
<accession>A0A9D5QC61</accession>
<organism evidence="2 3">
    <name type="scientific">candidate division WOR-3 bacterium</name>
    <dbReference type="NCBI Taxonomy" id="2052148"/>
    <lineage>
        <taxon>Bacteria</taxon>
        <taxon>Bacteria division WOR-3</taxon>
    </lineage>
</organism>
<protein>
    <submittedName>
        <fullName evidence="2">CHAT domain-containing protein</fullName>
    </submittedName>
</protein>
<name>A0A9D5QC61_UNCW3</name>
<dbReference type="AlphaFoldDB" id="A0A9D5QC61"/>
<dbReference type="Pfam" id="PF12770">
    <property type="entry name" value="CHAT"/>
    <property type="match status" value="1"/>
</dbReference>
<reference evidence="2" key="1">
    <citation type="submission" date="2019-11" db="EMBL/GenBank/DDBJ databases">
        <title>Microbial mats filling the niche in hypersaline microbial mats.</title>
        <authorList>
            <person name="Wong H.L."/>
            <person name="Macleod F.I."/>
            <person name="White R.A. III"/>
            <person name="Burns B.P."/>
        </authorList>
    </citation>
    <scope>NUCLEOTIDE SEQUENCE</scope>
    <source>
        <strain evidence="2">Bin_327</strain>
    </source>
</reference>
<sequence length="482" mass="54327">VPLLIERERYDVLYEYLQGVKSEDLRGELIESHDIELGQGEMKLIINQSTRLAVRIDTLETQLDSLQADTTINHYEVDTLFIQLAELKENYYKLAAQIRTDPDYAFTIGVSPTDIGGLRSKLAEGHSLLMAYSAEDQLLLFHVSKDGYNVRSVPVPRDSLDSLITRCRELCFDRGYSLLRKGKILDWDWEDDGSEFYATEVTPLKDALATLYEHLIRPFETELKESDIVSFIPSGNIYYVPWGALIDEEKDSTVFVSELYNWNILTSTDFFDCIYNRAEGKSKIPDKMLLVGNPAGIGTPLEFAEEEVIAIQGSYPNSTTLTGQDATEPGVQSSVLQNEVLHLATHCDLNPEDPWNSCIRLAPTDSSDGKWTVVEVTGQTWENVQLVTLSACETALGGEKPGLEFESMAKAFSLAMEGPPAIVATLWSVFDPSTKEFMVTFYDELKDNPKSEALRLAQQKLIHSEYAHPFFWAPFILIGEWR</sequence>
<dbReference type="EMBL" id="WJKJ01000019">
    <property type="protein sequence ID" value="MBD3363702.1"/>
    <property type="molecule type" value="Genomic_DNA"/>
</dbReference>
<evidence type="ECO:0000259" key="1">
    <source>
        <dbReference type="Pfam" id="PF12770"/>
    </source>
</evidence>
<proteinExistence type="predicted"/>
<evidence type="ECO:0000313" key="2">
    <source>
        <dbReference type="EMBL" id="MBD3363702.1"/>
    </source>
</evidence>
<gene>
    <name evidence="2" type="ORF">GF359_00650</name>
</gene>
<dbReference type="InterPro" id="IPR024983">
    <property type="entry name" value="CHAT_dom"/>
</dbReference>
<dbReference type="Proteomes" id="UP000630660">
    <property type="component" value="Unassembled WGS sequence"/>
</dbReference>
<feature type="domain" description="CHAT" evidence="1">
    <location>
        <begin position="206"/>
        <end position="480"/>
    </location>
</feature>
<comment type="caution">
    <text evidence="2">The sequence shown here is derived from an EMBL/GenBank/DDBJ whole genome shotgun (WGS) entry which is preliminary data.</text>
</comment>